<keyword evidence="3" id="KW-1185">Reference proteome</keyword>
<dbReference type="Proteomes" id="UP000030748">
    <property type="component" value="Unassembled WGS sequence"/>
</dbReference>
<dbReference type="OrthoDB" id="689054at2759"/>
<organism evidence="2 3">
    <name type="scientific">Erythranthe guttata</name>
    <name type="common">Yellow monkey flower</name>
    <name type="synonym">Mimulus guttatus</name>
    <dbReference type="NCBI Taxonomy" id="4155"/>
    <lineage>
        <taxon>Eukaryota</taxon>
        <taxon>Viridiplantae</taxon>
        <taxon>Streptophyta</taxon>
        <taxon>Embryophyta</taxon>
        <taxon>Tracheophyta</taxon>
        <taxon>Spermatophyta</taxon>
        <taxon>Magnoliopsida</taxon>
        <taxon>eudicotyledons</taxon>
        <taxon>Gunneridae</taxon>
        <taxon>Pentapetalae</taxon>
        <taxon>asterids</taxon>
        <taxon>lamiids</taxon>
        <taxon>Lamiales</taxon>
        <taxon>Phrymaceae</taxon>
        <taxon>Erythranthe</taxon>
    </lineage>
</organism>
<evidence type="ECO:0000256" key="1">
    <source>
        <dbReference type="SAM" id="MobiDB-lite"/>
    </source>
</evidence>
<evidence type="ECO:0000313" key="2">
    <source>
        <dbReference type="EMBL" id="EYU44757.1"/>
    </source>
</evidence>
<dbReference type="eggNOG" id="ENOG502S1KE">
    <property type="taxonomic scope" value="Eukaryota"/>
</dbReference>
<gene>
    <name evidence="2" type="ORF">MIMGU_mgv1a020671mg</name>
</gene>
<evidence type="ECO:0000313" key="3">
    <source>
        <dbReference type="Proteomes" id="UP000030748"/>
    </source>
</evidence>
<dbReference type="AlphaFoldDB" id="A0A022RW50"/>
<dbReference type="PANTHER" id="PTHR33264:SF6">
    <property type="entry name" value="OS01G0638800 PROTEIN"/>
    <property type="match status" value="1"/>
</dbReference>
<dbReference type="OMA" id="PCELSPR"/>
<protein>
    <submittedName>
        <fullName evidence="2">Uncharacterized protein</fullName>
    </submittedName>
</protein>
<dbReference type="STRING" id="4155.A0A022RW50"/>
<dbReference type="PANTHER" id="PTHR33264">
    <property type="entry name" value="EXPRESSED PROTEIN"/>
    <property type="match status" value="1"/>
</dbReference>
<dbReference type="PhylomeDB" id="A0A022RW50"/>
<dbReference type="KEGG" id="egt:105970725"/>
<feature type="compositionally biased region" description="Low complexity" evidence="1">
    <location>
        <begin position="1"/>
        <end position="17"/>
    </location>
</feature>
<sequence length="182" mass="19286">MEDRNPSPASSSSSSAALDRHRSRSHNRRRAVEEEDGGDPVAAAACTGKSCQSCTAEVIADCVAVCCCPCSVVNFLALALLKLPWAVARKYLGCLKNKRRPMLEERKCCRGGDRDGNSDKGSVGNGTSEICLPPAGDGICEAAAANGNLGTAEEVWLELYEVGHLNFGRVSFTGLPFHNKGN</sequence>
<dbReference type="EMBL" id="KI630210">
    <property type="protein sequence ID" value="EYU44757.1"/>
    <property type="molecule type" value="Genomic_DNA"/>
</dbReference>
<feature type="region of interest" description="Disordered" evidence="1">
    <location>
        <begin position="1"/>
        <end position="36"/>
    </location>
</feature>
<name>A0A022RW50_ERYGU</name>
<accession>A0A022RW50</accession>
<reference evidence="2 3" key="1">
    <citation type="journal article" date="2013" name="Proc. Natl. Acad. Sci. U.S.A.">
        <title>Fine-scale variation in meiotic recombination in Mimulus inferred from population shotgun sequencing.</title>
        <authorList>
            <person name="Hellsten U."/>
            <person name="Wright K.M."/>
            <person name="Jenkins J."/>
            <person name="Shu S."/>
            <person name="Yuan Y."/>
            <person name="Wessler S.R."/>
            <person name="Schmutz J."/>
            <person name="Willis J.H."/>
            <person name="Rokhsar D.S."/>
        </authorList>
    </citation>
    <scope>NUCLEOTIDE SEQUENCE [LARGE SCALE GENOMIC DNA]</scope>
    <source>
        <strain evidence="3">cv. DUN x IM62</strain>
    </source>
</reference>
<proteinExistence type="predicted"/>